<gene>
    <name evidence="4" type="ORF">BO70DRAFT_397635</name>
</gene>
<name>A0A317VSI9_9EURO</name>
<dbReference type="EMBL" id="MSFL01000018">
    <property type="protein sequence ID" value="PWY77344.1"/>
    <property type="molecule type" value="Genomic_DNA"/>
</dbReference>
<dbReference type="OrthoDB" id="4224912at2759"/>
<dbReference type="Proteomes" id="UP000247233">
    <property type="component" value="Unassembled WGS sequence"/>
</dbReference>
<feature type="signal peptide" evidence="3">
    <location>
        <begin position="1"/>
        <end position="24"/>
    </location>
</feature>
<evidence type="ECO:0000256" key="3">
    <source>
        <dbReference type="SAM" id="SignalP"/>
    </source>
</evidence>
<keyword evidence="5" id="KW-1185">Reference proteome</keyword>
<proteinExistence type="predicted"/>
<feature type="region of interest" description="Disordered" evidence="1">
    <location>
        <begin position="386"/>
        <end position="409"/>
    </location>
</feature>
<dbReference type="GeneID" id="37068959"/>
<reference evidence="4 5" key="1">
    <citation type="submission" date="2016-12" db="EMBL/GenBank/DDBJ databases">
        <title>The genomes of Aspergillus section Nigri reveals drivers in fungal speciation.</title>
        <authorList>
            <consortium name="DOE Joint Genome Institute"/>
            <person name="Vesth T.C."/>
            <person name="Nybo J."/>
            <person name="Theobald S."/>
            <person name="Brandl J."/>
            <person name="Frisvad J.C."/>
            <person name="Nielsen K.F."/>
            <person name="Lyhne E.K."/>
            <person name="Kogle M.E."/>
            <person name="Kuo A."/>
            <person name="Riley R."/>
            <person name="Clum A."/>
            <person name="Nolan M."/>
            <person name="Lipzen A."/>
            <person name="Salamov A."/>
            <person name="Henrissat B."/>
            <person name="Wiebenga A."/>
            <person name="De Vries R.P."/>
            <person name="Grigoriev I.V."/>
            <person name="Mortensen U.H."/>
            <person name="Andersen M.R."/>
            <person name="Baker S.E."/>
        </authorList>
    </citation>
    <scope>NUCLEOTIDE SEQUENCE [LARGE SCALE GENOMIC DNA]</scope>
    <source>
        <strain evidence="4 5">CBS 117.55</strain>
    </source>
</reference>
<protein>
    <recommendedName>
        <fullName evidence="6">Integral membrane protein</fullName>
    </recommendedName>
</protein>
<dbReference type="RefSeq" id="XP_025397917.1">
    <property type="nucleotide sequence ID" value="XM_025546722.1"/>
</dbReference>
<sequence length="429" mass="48322">MYCQQRLFAFLYAVLGVFTNTTLEIPPLIPYEANGGQYRTECASTLSSISQYITVSEVLDQDGPGCAVSLTNPMGWDTRPSLNANEPALKLTFTLTYPGKRSMNLQCDTLLEGLIFSQDPETNLGNLRSDIRLPLPSASQVYARRTLWQGEPEKDPQADSPTQGYHGILKYIISKMNGMGPAKRSNGEALVPFSQRPAVQRDLYSLGPICEDIVCEGYDWEEICISSAIPADRQEQCLMCYPQKHMGLVRHYCQERRYTELDVFYKACALLGASVLGATLIYLLREIGRRLRMRCRFFQNICPQLSDTTTKTGLSSIYSLGSVEMPTATSTMIQQRFKRFGPFTKESRRRVQDVFDLESFEAYRGEPEVDNLKRIPVLPRAPNASVRRHSSAWKSRTNSHINGDEKPDNVGERALISFEGTLSQSSYYA</sequence>
<keyword evidence="2" id="KW-0472">Membrane</keyword>
<keyword evidence="2" id="KW-1133">Transmembrane helix</keyword>
<feature type="chain" id="PRO_5016329301" description="Integral membrane protein" evidence="3">
    <location>
        <begin position="25"/>
        <end position="429"/>
    </location>
</feature>
<evidence type="ECO:0000313" key="4">
    <source>
        <dbReference type="EMBL" id="PWY77344.1"/>
    </source>
</evidence>
<keyword evidence="2" id="KW-0812">Transmembrane</keyword>
<accession>A0A317VSI9</accession>
<dbReference type="VEuPathDB" id="FungiDB:BO70DRAFT_397635"/>
<feature type="compositionally biased region" description="Polar residues" evidence="1">
    <location>
        <begin position="392"/>
        <end position="401"/>
    </location>
</feature>
<evidence type="ECO:0000313" key="5">
    <source>
        <dbReference type="Proteomes" id="UP000247233"/>
    </source>
</evidence>
<evidence type="ECO:0008006" key="6">
    <source>
        <dbReference type="Google" id="ProtNLM"/>
    </source>
</evidence>
<dbReference type="STRING" id="1448321.A0A317VSI9"/>
<evidence type="ECO:0000256" key="1">
    <source>
        <dbReference type="SAM" id="MobiDB-lite"/>
    </source>
</evidence>
<evidence type="ECO:0000256" key="2">
    <source>
        <dbReference type="SAM" id="Phobius"/>
    </source>
</evidence>
<comment type="caution">
    <text evidence="4">The sequence shown here is derived from an EMBL/GenBank/DDBJ whole genome shotgun (WGS) entry which is preliminary data.</text>
</comment>
<keyword evidence="3" id="KW-0732">Signal</keyword>
<organism evidence="4 5">
    <name type="scientific">Aspergillus heteromorphus CBS 117.55</name>
    <dbReference type="NCBI Taxonomy" id="1448321"/>
    <lineage>
        <taxon>Eukaryota</taxon>
        <taxon>Fungi</taxon>
        <taxon>Dikarya</taxon>
        <taxon>Ascomycota</taxon>
        <taxon>Pezizomycotina</taxon>
        <taxon>Eurotiomycetes</taxon>
        <taxon>Eurotiomycetidae</taxon>
        <taxon>Eurotiales</taxon>
        <taxon>Aspergillaceae</taxon>
        <taxon>Aspergillus</taxon>
        <taxon>Aspergillus subgen. Circumdati</taxon>
    </lineage>
</organism>
<dbReference type="AlphaFoldDB" id="A0A317VSI9"/>
<feature type="transmembrane region" description="Helical" evidence="2">
    <location>
        <begin position="263"/>
        <end position="284"/>
    </location>
</feature>